<accession>A0A3F3Q8Z4</accession>
<protein>
    <submittedName>
        <fullName evidence="2">Uncharacterized protein</fullName>
    </submittedName>
</protein>
<dbReference type="Proteomes" id="UP000253729">
    <property type="component" value="Unassembled WGS sequence"/>
</dbReference>
<dbReference type="EMBL" id="KZ852040">
    <property type="protein sequence ID" value="RDH35605.1"/>
    <property type="molecule type" value="Genomic_DNA"/>
</dbReference>
<feature type="compositionally biased region" description="Basic residues" evidence="1">
    <location>
        <begin position="37"/>
        <end position="54"/>
    </location>
</feature>
<organism evidence="2 3">
    <name type="scientific">Aspergillus welwitschiae</name>
    <dbReference type="NCBI Taxonomy" id="1341132"/>
    <lineage>
        <taxon>Eukaryota</taxon>
        <taxon>Fungi</taxon>
        <taxon>Dikarya</taxon>
        <taxon>Ascomycota</taxon>
        <taxon>Pezizomycotina</taxon>
        <taxon>Eurotiomycetes</taxon>
        <taxon>Eurotiomycetidae</taxon>
        <taxon>Eurotiales</taxon>
        <taxon>Aspergillaceae</taxon>
        <taxon>Aspergillus</taxon>
        <taxon>Aspergillus subgen. Circumdati</taxon>
    </lineage>
</organism>
<evidence type="ECO:0000313" key="3">
    <source>
        <dbReference type="Proteomes" id="UP000253729"/>
    </source>
</evidence>
<dbReference type="RefSeq" id="XP_026628627.1">
    <property type="nucleotide sequence ID" value="XM_026765518.1"/>
</dbReference>
<dbReference type="AlphaFoldDB" id="A0A3F3Q8Z4"/>
<sequence length="106" mass="12534">MSTLLRTLFQNRQQRNLRTLKLHQVRRLNLLSLFKTSRSHRSPKRRRRRTRKSGSRFLSQTRNQNRNLLSPAILRPMQSASVSTMMSLCPKETLILNCAKIPMMRS</sequence>
<evidence type="ECO:0000313" key="2">
    <source>
        <dbReference type="EMBL" id="RDH35605.1"/>
    </source>
</evidence>
<gene>
    <name evidence="2" type="ORF">BDQ94DRAFT_139883</name>
</gene>
<keyword evidence="3" id="KW-1185">Reference proteome</keyword>
<feature type="region of interest" description="Disordered" evidence="1">
    <location>
        <begin position="34"/>
        <end position="70"/>
    </location>
</feature>
<name>A0A3F3Q8Z4_9EURO</name>
<dbReference type="GeneID" id="38133874"/>
<proteinExistence type="predicted"/>
<evidence type="ECO:0000256" key="1">
    <source>
        <dbReference type="SAM" id="MobiDB-lite"/>
    </source>
</evidence>
<feature type="compositionally biased region" description="Polar residues" evidence="1">
    <location>
        <begin position="57"/>
        <end position="68"/>
    </location>
</feature>
<reference evidence="2 3" key="1">
    <citation type="submission" date="2018-07" db="EMBL/GenBank/DDBJ databases">
        <title>The genomes of Aspergillus section Nigri reveals drivers in fungal speciation.</title>
        <authorList>
            <consortium name="DOE Joint Genome Institute"/>
            <person name="Vesth T.C."/>
            <person name="Nybo J."/>
            <person name="Theobald S."/>
            <person name="Brandl J."/>
            <person name="Frisvad J.C."/>
            <person name="Nielsen K.F."/>
            <person name="Lyhne E.K."/>
            <person name="Kogle M.E."/>
            <person name="Kuo A."/>
            <person name="Riley R."/>
            <person name="Clum A."/>
            <person name="Nolan M."/>
            <person name="Lipzen A."/>
            <person name="Salamov A."/>
            <person name="Henrissat B."/>
            <person name="Wiebenga A."/>
            <person name="De vries R.P."/>
            <person name="Grigoriev I.V."/>
            <person name="Mortensen U.H."/>
            <person name="Andersen M.R."/>
            <person name="Baker S.E."/>
        </authorList>
    </citation>
    <scope>NUCLEOTIDE SEQUENCE [LARGE SCALE GENOMIC DNA]</scope>
    <source>
        <strain evidence="2 3">CBS 139.54b</strain>
    </source>
</reference>